<dbReference type="Pfam" id="PF00611">
    <property type="entry name" value="FCH"/>
    <property type="match status" value="1"/>
</dbReference>
<keyword evidence="1" id="KW-0343">GTPase activation</keyword>
<proteinExistence type="predicted"/>
<dbReference type="InterPro" id="IPR027267">
    <property type="entry name" value="AH/BAR_dom_sf"/>
</dbReference>
<feature type="region of interest" description="Disordered" evidence="2">
    <location>
        <begin position="661"/>
        <end position="684"/>
    </location>
</feature>
<protein>
    <recommendedName>
        <fullName evidence="3">Rho-GAP domain-containing protein</fullName>
    </recommendedName>
</protein>
<dbReference type="PANTHER" id="PTHR15228">
    <property type="entry name" value="SPERMATHECAL PHYSIOLOGY VARIANT"/>
    <property type="match status" value="1"/>
</dbReference>
<dbReference type="Proteomes" id="UP001201163">
    <property type="component" value="Unassembled WGS sequence"/>
</dbReference>
<dbReference type="GO" id="GO:0005096">
    <property type="term" value="F:GTPase activator activity"/>
    <property type="evidence" value="ECO:0007669"/>
    <property type="project" value="UniProtKB-KW"/>
</dbReference>
<dbReference type="AlphaFoldDB" id="A0AAD4LB61"/>
<dbReference type="Pfam" id="PF00620">
    <property type="entry name" value="RhoGAP"/>
    <property type="match status" value="1"/>
</dbReference>
<dbReference type="InterPro" id="IPR008936">
    <property type="entry name" value="Rho_GTPase_activation_prot"/>
</dbReference>
<dbReference type="SMART" id="SM00324">
    <property type="entry name" value="RhoGAP"/>
    <property type="match status" value="1"/>
</dbReference>
<feature type="domain" description="Rho-GAP" evidence="3">
    <location>
        <begin position="312"/>
        <end position="497"/>
    </location>
</feature>
<dbReference type="SUPFAM" id="SSF48350">
    <property type="entry name" value="GTPase activation domain, GAP"/>
    <property type="match status" value="1"/>
</dbReference>
<evidence type="ECO:0000313" key="4">
    <source>
        <dbReference type="EMBL" id="KAH8986368.1"/>
    </source>
</evidence>
<dbReference type="PANTHER" id="PTHR15228:SF25">
    <property type="entry name" value="F-BAR DOMAIN-CONTAINING PROTEIN"/>
    <property type="match status" value="1"/>
</dbReference>
<accession>A0AAD4LB61</accession>
<dbReference type="Gene3D" id="1.20.1270.60">
    <property type="entry name" value="Arfaptin homology (AH) domain/BAR domain"/>
    <property type="match status" value="1"/>
</dbReference>
<feature type="region of interest" description="Disordered" evidence="2">
    <location>
        <begin position="516"/>
        <end position="550"/>
    </location>
</feature>
<feature type="region of interest" description="Disordered" evidence="2">
    <location>
        <begin position="171"/>
        <end position="196"/>
    </location>
</feature>
<feature type="compositionally biased region" description="Low complexity" evidence="2">
    <location>
        <begin position="539"/>
        <end position="550"/>
    </location>
</feature>
<reference evidence="4" key="1">
    <citation type="submission" date="2022-01" db="EMBL/GenBank/DDBJ databases">
        <title>Comparative genomics reveals a dynamic genome evolution in the ectomycorrhizal milk-cap (Lactarius) mushrooms.</title>
        <authorList>
            <consortium name="DOE Joint Genome Institute"/>
            <person name="Lebreton A."/>
            <person name="Tang N."/>
            <person name="Kuo A."/>
            <person name="LaButti K."/>
            <person name="Drula E."/>
            <person name="Barry K."/>
            <person name="Clum A."/>
            <person name="Lipzen A."/>
            <person name="Mousain D."/>
            <person name="Ng V."/>
            <person name="Wang R."/>
            <person name="Wang X."/>
            <person name="Dai Y."/>
            <person name="Henrissat B."/>
            <person name="Grigoriev I.V."/>
            <person name="Guerin-Laguette A."/>
            <person name="Yu F."/>
            <person name="Martin F.M."/>
        </authorList>
    </citation>
    <scope>NUCLEOTIDE SEQUENCE</scope>
    <source>
        <strain evidence="4">QP</strain>
    </source>
</reference>
<dbReference type="EMBL" id="JAKELL010000055">
    <property type="protein sequence ID" value="KAH8986368.1"/>
    <property type="molecule type" value="Genomic_DNA"/>
</dbReference>
<dbReference type="CDD" id="cd00159">
    <property type="entry name" value="RhoGAP"/>
    <property type="match status" value="1"/>
</dbReference>
<evidence type="ECO:0000256" key="1">
    <source>
        <dbReference type="ARBA" id="ARBA00022468"/>
    </source>
</evidence>
<feature type="compositionally biased region" description="Polar residues" evidence="2">
    <location>
        <begin position="661"/>
        <end position="672"/>
    </location>
</feature>
<evidence type="ECO:0000313" key="5">
    <source>
        <dbReference type="Proteomes" id="UP001201163"/>
    </source>
</evidence>
<name>A0AAD4LB61_9AGAM</name>
<dbReference type="GO" id="GO:0007165">
    <property type="term" value="P:signal transduction"/>
    <property type="evidence" value="ECO:0007669"/>
    <property type="project" value="InterPro"/>
</dbReference>
<dbReference type="Gene3D" id="1.10.555.10">
    <property type="entry name" value="Rho GTPase activation protein"/>
    <property type="match status" value="1"/>
</dbReference>
<feature type="compositionally biased region" description="Polar residues" evidence="2">
    <location>
        <begin position="516"/>
        <end position="526"/>
    </location>
</feature>
<dbReference type="InterPro" id="IPR001060">
    <property type="entry name" value="FCH_dom"/>
</dbReference>
<evidence type="ECO:0000259" key="3">
    <source>
        <dbReference type="PROSITE" id="PS50238"/>
    </source>
</evidence>
<evidence type="ECO:0000256" key="2">
    <source>
        <dbReference type="SAM" id="MobiDB-lite"/>
    </source>
</evidence>
<sequence>MSFISVEPQSRVFLESHSKNLLTQFDIQLEIIADRYLAFFQERRRIEVSYISSLRKLHREATVIDAPFDPRAEPTTTRTAWDKVRDSLEGEANTQQAFVDVLDHDVIKPLETEDRTRKRVEEGLEKSAAKYADHAENTILKLQQAYLKKHNPRQYPQSTDVSQYSQDVPNRRFGNKASAQFGGRQKNVGGLEPSKSEEVSDDLCRRAVSLLNTLRLKRVENLGDGYDCLEGLVFTPTVKNVLDKYMDGMTTACTRHRNLAMDTSADVEKALAGTDTSGLRASFGHALSLSIPPLTLYCNHRPNAYLNLIFGVPLVNLTANRDNVPNLIRLCVEEVEKRGLNTKGIYWVGHPHRAEVLEASLQRRFENEQSFSFSSTDNIHTVAMLLVHYLWDIPEPLLVLSSQDYRNYRQNRARYTENDYSVLRSKIRELHPVHRASLEAVLQHLFLVSSHSDKNAMSVKALAGQFCYTILRGNTVSEGGVHKLIMEDLIENAHTLFDERTPLRVTSPYGSVLSPELSQSAEVGSTTRHRPGFVEGIPTSTQSSFSISHSDTSVEGRLTPLLGLSLSQTLKDGTGTTTQEQVIPWARGTQAVETLLDGSPLEVVSLPPTSATEWWLPHPGLHQRPEAPTIPPSRPESALSSTSDFSLSAASLISGTEFPSSPAASFLSGTTDSPPSPAATLLSSMGTFSPTISERF</sequence>
<dbReference type="SUPFAM" id="SSF103657">
    <property type="entry name" value="BAR/IMD domain-like"/>
    <property type="match status" value="1"/>
</dbReference>
<gene>
    <name evidence="4" type="ORF">EDB92DRAFT_1949282</name>
</gene>
<dbReference type="InterPro" id="IPR051025">
    <property type="entry name" value="RhoGAP"/>
</dbReference>
<keyword evidence="5" id="KW-1185">Reference proteome</keyword>
<comment type="caution">
    <text evidence="4">The sequence shown here is derived from an EMBL/GenBank/DDBJ whole genome shotgun (WGS) entry which is preliminary data.</text>
</comment>
<organism evidence="4 5">
    <name type="scientific">Lactarius akahatsu</name>
    <dbReference type="NCBI Taxonomy" id="416441"/>
    <lineage>
        <taxon>Eukaryota</taxon>
        <taxon>Fungi</taxon>
        <taxon>Dikarya</taxon>
        <taxon>Basidiomycota</taxon>
        <taxon>Agaricomycotina</taxon>
        <taxon>Agaricomycetes</taxon>
        <taxon>Russulales</taxon>
        <taxon>Russulaceae</taxon>
        <taxon>Lactarius</taxon>
    </lineage>
</organism>
<dbReference type="PROSITE" id="PS50238">
    <property type="entry name" value="RHOGAP"/>
    <property type="match status" value="1"/>
</dbReference>
<dbReference type="InterPro" id="IPR000198">
    <property type="entry name" value="RhoGAP_dom"/>
</dbReference>